<dbReference type="EMBL" id="NCUA01000005">
    <property type="protein sequence ID" value="ORO33866.1"/>
    <property type="molecule type" value="Genomic_DNA"/>
</dbReference>
<reference evidence="3" key="2">
    <citation type="submission" date="2017-04" db="EMBL/GenBank/DDBJ databases">
        <authorList>
            <person name="Afonso C.L."/>
            <person name="Miller P.J."/>
            <person name="Scott M.A."/>
            <person name="Spackman E."/>
            <person name="Goraichik I."/>
            <person name="Dimitrov K.M."/>
            <person name="Suarez D.L."/>
            <person name="Swayne D.E."/>
        </authorList>
    </citation>
    <scope>NUCLEOTIDE SEQUENCE</scope>
    <source>
        <strain evidence="3">OD_339823_10</strain>
    </source>
</reference>
<evidence type="ECO:0000256" key="1">
    <source>
        <dbReference type="SAM" id="Phobius"/>
    </source>
</evidence>
<dbReference type="AlphaFoldDB" id="A0A1X1G1U0"/>
<evidence type="ECO:0000313" key="5">
    <source>
        <dbReference type="Proteomes" id="UP000193657"/>
    </source>
</evidence>
<evidence type="ECO:0000313" key="2">
    <source>
        <dbReference type="EMBL" id="ORO33866.1"/>
    </source>
</evidence>
<dbReference type="Proteomes" id="UP000193657">
    <property type="component" value="Unassembled WGS sequence"/>
</dbReference>
<dbReference type="EMBL" id="NCUD01000043">
    <property type="protein sequence ID" value="ORO40600.1"/>
    <property type="molecule type" value="Genomic_DNA"/>
</dbReference>
<dbReference type="Proteomes" id="UP000193633">
    <property type="component" value="Unassembled WGS sequence"/>
</dbReference>
<keyword evidence="1" id="KW-1133">Transmembrane helix</keyword>
<keyword evidence="1" id="KW-0472">Membrane</keyword>
<reference evidence="4 5" key="1">
    <citation type="journal article" date="2016" name="Eur. J. Clin. Microbiol. Infect. Dis.">
        <title>Whole genome sequencing as a tool for phylogenetic analysis of clinical strains of Mitis group streptococci.</title>
        <authorList>
            <person name="Rasmussen L.H."/>
            <person name="Dargis R."/>
            <person name="Hojholt K."/>
            <person name="Christensen J.J."/>
            <person name="Skovgaard O."/>
            <person name="Justesen U.S."/>
            <person name="Rosenvinge F.S."/>
            <person name="Moser C."/>
            <person name="Lukjancenko O."/>
            <person name="Rasmussen S."/>
            <person name="Nielsen X.C."/>
        </authorList>
    </citation>
    <scope>NUCLEOTIDE SEQUENCE [LARGE SCALE GENOMIC DNA]</scope>
    <source>
        <strain evidence="3 4">OD_339823_10</strain>
        <strain evidence="2 5">RH_49702_11</strain>
    </source>
</reference>
<feature type="transmembrane region" description="Helical" evidence="1">
    <location>
        <begin position="37"/>
        <end position="58"/>
    </location>
</feature>
<evidence type="ECO:0000313" key="4">
    <source>
        <dbReference type="Proteomes" id="UP000193633"/>
    </source>
</evidence>
<comment type="caution">
    <text evidence="3">The sequence shown here is derived from an EMBL/GenBank/DDBJ whole genome shotgun (WGS) entry which is preliminary data.</text>
</comment>
<reference evidence="2" key="3">
    <citation type="submission" date="2017-04" db="EMBL/GenBank/DDBJ databases">
        <authorList>
            <person name="Nielsen X.C."/>
            <person name="Rasmussen L.H."/>
            <person name="Hoejholt K."/>
            <person name="Rasmussen S."/>
            <person name="Christensen J.J."/>
        </authorList>
    </citation>
    <scope>NUCLEOTIDE SEQUENCE</scope>
    <source>
        <strain evidence="2">RH_49702_11</strain>
    </source>
</reference>
<gene>
    <name evidence="3" type="ORF">B7728_03975</name>
    <name evidence="2" type="ORF">B7731_01195</name>
</gene>
<evidence type="ECO:0000313" key="3">
    <source>
        <dbReference type="EMBL" id="ORO40600.1"/>
    </source>
</evidence>
<sequence>MAFRAVSKSLLDTLKWSFLSTFQRPILPLLFSANPTIVIAIATLMTLAMEIHFTHFYMKQTKKFSRPNWELF</sequence>
<proteinExistence type="predicted"/>
<organism evidence="3 4">
    <name type="scientific">Streptococcus oralis subsp. tigurinus</name>
    <dbReference type="NCBI Taxonomy" id="1077464"/>
    <lineage>
        <taxon>Bacteria</taxon>
        <taxon>Bacillati</taxon>
        <taxon>Bacillota</taxon>
        <taxon>Bacilli</taxon>
        <taxon>Lactobacillales</taxon>
        <taxon>Streptococcaceae</taxon>
        <taxon>Streptococcus</taxon>
    </lineage>
</organism>
<keyword evidence="1" id="KW-0812">Transmembrane</keyword>
<protein>
    <submittedName>
        <fullName evidence="3">Uncharacterized protein</fullName>
    </submittedName>
</protein>
<accession>A0A1X1G1U0</accession>
<name>A0A1X1G1U0_STROR</name>